<comment type="subcellular location">
    <subcellularLocation>
        <location evidence="7">Cytoplasm</location>
    </subcellularLocation>
    <subcellularLocation>
        <location evidence="7">Cell membrane</location>
        <topology evidence="7">Peripheral membrane protein</topology>
    </subcellularLocation>
</comment>
<dbReference type="Pfam" id="PF07650">
    <property type="entry name" value="KH_2"/>
    <property type="match status" value="1"/>
</dbReference>
<reference evidence="12 13" key="1">
    <citation type="journal article" date="2022" name="IScience">
        <title>An ultrasensitive nanofiber-based assay for enzymatic hydrolysis and deep-sea microbial degradation of cellulose.</title>
        <authorList>
            <person name="Tsudome M."/>
            <person name="Tachioka M."/>
            <person name="Miyazaki M."/>
            <person name="Uchimura K."/>
            <person name="Tsuda M."/>
            <person name="Takaki Y."/>
            <person name="Deguchi S."/>
        </authorList>
    </citation>
    <scope>NUCLEOTIDE SEQUENCE [LARGE SCALE GENOMIC DNA]</scope>
    <source>
        <strain evidence="12 13">GE09</strain>
    </source>
</reference>
<feature type="domain" description="Era-type G" evidence="11">
    <location>
        <begin position="11"/>
        <end position="179"/>
    </location>
</feature>
<evidence type="ECO:0000256" key="7">
    <source>
        <dbReference type="HAMAP-Rule" id="MF_00367"/>
    </source>
</evidence>
<dbReference type="FunFam" id="3.40.50.300:FF:000094">
    <property type="entry name" value="GTPase Era"/>
    <property type="match status" value="1"/>
</dbReference>
<dbReference type="AlphaFoldDB" id="A0AAN1WFM6"/>
<dbReference type="InterPro" id="IPR005662">
    <property type="entry name" value="GTPase_Era-like"/>
</dbReference>
<keyword evidence="7" id="KW-1003">Cell membrane</keyword>
<dbReference type="InterPro" id="IPR006073">
    <property type="entry name" value="GTP-bd"/>
</dbReference>
<dbReference type="InterPro" id="IPR015946">
    <property type="entry name" value="KH_dom-like_a/b"/>
</dbReference>
<dbReference type="GO" id="GO:0005886">
    <property type="term" value="C:plasma membrane"/>
    <property type="evidence" value="ECO:0007669"/>
    <property type="project" value="UniProtKB-SubCell"/>
</dbReference>
<dbReference type="NCBIfam" id="NF000908">
    <property type="entry name" value="PRK00089.1"/>
    <property type="match status" value="1"/>
</dbReference>
<dbReference type="SUPFAM" id="SSF52540">
    <property type="entry name" value="P-loop containing nucleoside triphosphate hydrolases"/>
    <property type="match status" value="1"/>
</dbReference>
<evidence type="ECO:0000313" key="13">
    <source>
        <dbReference type="Proteomes" id="UP001320119"/>
    </source>
</evidence>
<evidence type="ECO:0000256" key="5">
    <source>
        <dbReference type="ARBA" id="ARBA00022884"/>
    </source>
</evidence>
<sequence>MDSVSSLPDTQCGFIAIVGRPNVGKSTLLNHLVKQKISITSRKPQTTRTNVLGIRTEDDVQMIFVDTPGQHHSQDKAINRYMNRVASSAAMDVDLVIFVVERDIWTDEDTIVLERLAASSCPVIVAVNKVDKVDDKSALMPTFAAIAEKIDAAEIIPVSALKEQNLDVLEQEIVKRLPACEHIFPEDQVTDKSMRFMAAEIVREKIIRQLGAELPYQVAVEIEDYADEGDIVHISAAILTEREGQKRIIIGDKGDRIKKIGIDARKDLEAMLDVKVMLKLWVKVMSGWSDSARALRSLGLDQ</sequence>
<dbReference type="PROSITE" id="PS50823">
    <property type="entry name" value="KH_TYPE_2"/>
    <property type="match status" value="1"/>
</dbReference>
<dbReference type="InterPro" id="IPR027417">
    <property type="entry name" value="P-loop_NTPase"/>
</dbReference>
<comment type="similarity">
    <text evidence="1 7 8 9">Belongs to the TRAFAC class TrmE-Era-EngA-EngB-Septin-like GTPase superfamily. Era GTPase family.</text>
</comment>
<dbReference type="GO" id="GO:0070181">
    <property type="term" value="F:small ribosomal subunit rRNA binding"/>
    <property type="evidence" value="ECO:0007669"/>
    <property type="project" value="UniProtKB-UniRule"/>
</dbReference>
<dbReference type="NCBIfam" id="TIGR00436">
    <property type="entry name" value="era"/>
    <property type="match status" value="1"/>
</dbReference>
<evidence type="ECO:0000256" key="4">
    <source>
        <dbReference type="ARBA" id="ARBA00022741"/>
    </source>
</evidence>
<feature type="binding site" evidence="7">
    <location>
        <begin position="66"/>
        <end position="70"/>
    </location>
    <ligand>
        <name>GTP</name>
        <dbReference type="ChEBI" id="CHEBI:37565"/>
    </ligand>
</feature>
<organism evidence="12 13">
    <name type="scientific">Marinagarivorans cellulosilyticus</name>
    <dbReference type="NCBI Taxonomy" id="2721545"/>
    <lineage>
        <taxon>Bacteria</taxon>
        <taxon>Pseudomonadati</taxon>
        <taxon>Pseudomonadota</taxon>
        <taxon>Gammaproteobacteria</taxon>
        <taxon>Cellvibrionales</taxon>
        <taxon>Cellvibrionaceae</taxon>
        <taxon>Marinagarivorans</taxon>
    </lineage>
</organism>
<dbReference type="CDD" id="cd22534">
    <property type="entry name" value="KH-II_Era"/>
    <property type="match status" value="1"/>
</dbReference>
<comment type="function">
    <text evidence="7">An essential GTPase that binds both GDP and GTP, with rapid nucleotide exchange. Plays a role in 16S rRNA processing and 30S ribosomal subunit biogenesis and possibly also in cell cycle regulation and energy metabolism.</text>
</comment>
<keyword evidence="7" id="KW-0699">rRNA-binding</keyword>
<evidence type="ECO:0000256" key="2">
    <source>
        <dbReference type="ARBA" id="ARBA00020484"/>
    </source>
</evidence>
<feature type="region of interest" description="G4" evidence="8">
    <location>
        <begin position="128"/>
        <end position="131"/>
    </location>
</feature>
<evidence type="ECO:0000256" key="6">
    <source>
        <dbReference type="ARBA" id="ARBA00023134"/>
    </source>
</evidence>
<keyword evidence="6 7" id="KW-0342">GTP-binding</keyword>
<keyword evidence="5 7" id="KW-0694">RNA-binding</keyword>
<evidence type="ECO:0000256" key="8">
    <source>
        <dbReference type="PROSITE-ProRule" id="PRU01050"/>
    </source>
</evidence>
<dbReference type="CDD" id="cd04163">
    <property type="entry name" value="Era"/>
    <property type="match status" value="1"/>
</dbReference>
<gene>
    <name evidence="7" type="primary">era</name>
    <name evidence="12" type="ORF">MARGE09_P0916</name>
</gene>
<feature type="region of interest" description="G3" evidence="8">
    <location>
        <begin position="66"/>
        <end position="69"/>
    </location>
</feature>
<dbReference type="Pfam" id="PF01926">
    <property type="entry name" value="MMR_HSR1"/>
    <property type="match status" value="1"/>
</dbReference>
<dbReference type="GO" id="GO:0005829">
    <property type="term" value="C:cytosol"/>
    <property type="evidence" value="ECO:0007669"/>
    <property type="project" value="TreeGrafter"/>
</dbReference>
<dbReference type="KEGG" id="marq:MARGE09_P0916"/>
<dbReference type="Proteomes" id="UP001320119">
    <property type="component" value="Chromosome"/>
</dbReference>
<name>A0AAN1WFM6_9GAMM</name>
<keyword evidence="7" id="KW-0963">Cytoplasm</keyword>
<dbReference type="HAMAP" id="MF_00367">
    <property type="entry name" value="GTPase_Era"/>
    <property type="match status" value="1"/>
</dbReference>
<protein>
    <recommendedName>
        <fullName evidence="2 7">GTPase Era</fullName>
    </recommendedName>
</protein>
<dbReference type="InterPro" id="IPR030388">
    <property type="entry name" value="G_ERA_dom"/>
</dbReference>
<dbReference type="PANTHER" id="PTHR42698:SF1">
    <property type="entry name" value="GTPASE ERA, MITOCHONDRIAL"/>
    <property type="match status" value="1"/>
</dbReference>
<dbReference type="Gene3D" id="3.30.300.20">
    <property type="match status" value="1"/>
</dbReference>
<dbReference type="GO" id="GO:0000028">
    <property type="term" value="P:ribosomal small subunit assembly"/>
    <property type="evidence" value="ECO:0007669"/>
    <property type="project" value="TreeGrafter"/>
</dbReference>
<evidence type="ECO:0000256" key="1">
    <source>
        <dbReference type="ARBA" id="ARBA00007921"/>
    </source>
</evidence>
<evidence type="ECO:0000313" key="12">
    <source>
        <dbReference type="EMBL" id="BCD96716.1"/>
    </source>
</evidence>
<dbReference type="GO" id="GO:0003924">
    <property type="term" value="F:GTPase activity"/>
    <property type="evidence" value="ECO:0007669"/>
    <property type="project" value="UniProtKB-UniRule"/>
</dbReference>
<feature type="binding site" evidence="7">
    <location>
        <begin position="19"/>
        <end position="26"/>
    </location>
    <ligand>
        <name>GTP</name>
        <dbReference type="ChEBI" id="CHEBI:37565"/>
    </ligand>
</feature>
<dbReference type="FunFam" id="3.30.300.20:FF:000003">
    <property type="entry name" value="GTPase Era"/>
    <property type="match status" value="1"/>
</dbReference>
<keyword evidence="3 7" id="KW-0690">Ribosome biogenesis</keyword>
<accession>A0AAN1WFM6</accession>
<dbReference type="Gene3D" id="3.40.50.300">
    <property type="entry name" value="P-loop containing nucleotide triphosphate hydrolases"/>
    <property type="match status" value="1"/>
</dbReference>
<proteinExistence type="inferred from homology"/>
<comment type="subunit">
    <text evidence="7">Monomer.</text>
</comment>
<feature type="region of interest" description="G5" evidence="8">
    <location>
        <begin position="158"/>
        <end position="160"/>
    </location>
</feature>
<feature type="region of interest" description="G2" evidence="8">
    <location>
        <begin position="45"/>
        <end position="49"/>
    </location>
</feature>
<dbReference type="InterPro" id="IPR004044">
    <property type="entry name" value="KH_dom_type_2"/>
</dbReference>
<evidence type="ECO:0000256" key="9">
    <source>
        <dbReference type="RuleBase" id="RU003761"/>
    </source>
</evidence>
<keyword evidence="13" id="KW-1185">Reference proteome</keyword>
<keyword evidence="7" id="KW-0472">Membrane</keyword>
<dbReference type="InterPro" id="IPR009019">
    <property type="entry name" value="KH_sf_prok-type"/>
</dbReference>
<dbReference type="PANTHER" id="PTHR42698">
    <property type="entry name" value="GTPASE ERA"/>
    <property type="match status" value="1"/>
</dbReference>
<evidence type="ECO:0000259" key="11">
    <source>
        <dbReference type="PROSITE" id="PS51713"/>
    </source>
</evidence>
<dbReference type="NCBIfam" id="TIGR00231">
    <property type="entry name" value="small_GTP"/>
    <property type="match status" value="1"/>
</dbReference>
<dbReference type="InterPro" id="IPR005225">
    <property type="entry name" value="Small_GTP-bd"/>
</dbReference>
<feature type="domain" description="KH type-2" evidence="10">
    <location>
        <begin position="202"/>
        <end position="286"/>
    </location>
</feature>
<feature type="region of interest" description="G1" evidence="8">
    <location>
        <begin position="19"/>
        <end position="26"/>
    </location>
</feature>
<dbReference type="EMBL" id="AP023086">
    <property type="protein sequence ID" value="BCD96716.1"/>
    <property type="molecule type" value="Genomic_DNA"/>
</dbReference>
<dbReference type="GO" id="GO:0043024">
    <property type="term" value="F:ribosomal small subunit binding"/>
    <property type="evidence" value="ECO:0007669"/>
    <property type="project" value="TreeGrafter"/>
</dbReference>
<dbReference type="GO" id="GO:0005525">
    <property type="term" value="F:GTP binding"/>
    <property type="evidence" value="ECO:0007669"/>
    <property type="project" value="UniProtKB-UniRule"/>
</dbReference>
<feature type="binding site" evidence="7">
    <location>
        <begin position="128"/>
        <end position="131"/>
    </location>
    <ligand>
        <name>GTP</name>
        <dbReference type="ChEBI" id="CHEBI:37565"/>
    </ligand>
</feature>
<evidence type="ECO:0000256" key="3">
    <source>
        <dbReference type="ARBA" id="ARBA00022517"/>
    </source>
</evidence>
<keyword evidence="4 7" id="KW-0547">Nucleotide-binding</keyword>
<dbReference type="PROSITE" id="PS51713">
    <property type="entry name" value="G_ERA"/>
    <property type="match status" value="1"/>
</dbReference>
<evidence type="ECO:0000259" key="10">
    <source>
        <dbReference type="PROSITE" id="PS50823"/>
    </source>
</evidence>
<dbReference type="SUPFAM" id="SSF54814">
    <property type="entry name" value="Prokaryotic type KH domain (KH-domain type II)"/>
    <property type="match status" value="1"/>
</dbReference>
<dbReference type="RefSeq" id="WP_236986206.1">
    <property type="nucleotide sequence ID" value="NZ_AP023086.1"/>
</dbReference>